<feature type="transmembrane region" description="Helical" evidence="1">
    <location>
        <begin position="30"/>
        <end position="50"/>
    </location>
</feature>
<evidence type="ECO:0000256" key="1">
    <source>
        <dbReference type="SAM" id="Phobius"/>
    </source>
</evidence>
<keyword evidence="1" id="KW-0812">Transmembrane</keyword>
<protein>
    <submittedName>
        <fullName evidence="2">Uncharacterized protein</fullName>
    </submittedName>
</protein>
<keyword evidence="1" id="KW-0472">Membrane</keyword>
<gene>
    <name evidence="2" type="ORF">ADAEDOLL_00014</name>
</gene>
<keyword evidence="1" id="KW-1133">Transmembrane helix</keyword>
<evidence type="ECO:0000313" key="2">
    <source>
        <dbReference type="EMBL" id="QNO47208.1"/>
    </source>
</evidence>
<organism evidence="2">
    <name type="scientific">Candidatus Methanogaster sp. ANME-2c ERB4</name>
    <dbReference type="NCBI Taxonomy" id="2759911"/>
    <lineage>
        <taxon>Archaea</taxon>
        <taxon>Methanobacteriati</taxon>
        <taxon>Methanobacteriota</taxon>
        <taxon>Stenosarchaea group</taxon>
        <taxon>Methanomicrobia</taxon>
        <taxon>Methanosarcinales</taxon>
        <taxon>ANME-2 cluster</taxon>
        <taxon>Candidatus Methanogasteraceae</taxon>
        <taxon>Candidatus Methanogaster</taxon>
    </lineage>
</organism>
<sequence>MGGAASRAPHPFHLFSISGDDMKRTSTQTLTLTSIILILAVSTALLIGAGCVETGDTSQSHNVTWTDTQPDDHETIEAALSRQIAPYKGVVYDNVTISKSEKDGVTHLRVSATSHGCSYPDLYDFAYPDQKLTRTGYLLEAIPDATRQDAIGIAMQNPEIAGVLPDGAGAGVPTVRRILPETAAEFYAEKTCLSVTWADASVSALVDMETGSVVKTWGANTVDEMVRNEPTG</sequence>
<dbReference type="EMBL" id="MT631244">
    <property type="protein sequence ID" value="QNO47208.1"/>
    <property type="molecule type" value="Genomic_DNA"/>
</dbReference>
<reference evidence="2" key="1">
    <citation type="submission" date="2020-06" db="EMBL/GenBank/DDBJ databases">
        <title>Unique genomic features of the anaerobic methanotrophic archaea.</title>
        <authorList>
            <person name="Chadwick G.L."/>
            <person name="Skennerton C.T."/>
            <person name="Laso-Perez R."/>
            <person name="Leu A.O."/>
            <person name="Speth D.R."/>
            <person name="Yu H."/>
            <person name="Morgan-Lang C."/>
            <person name="Hatzenpichler R."/>
            <person name="Goudeau D."/>
            <person name="Malmstrom R."/>
            <person name="Brazelton W.J."/>
            <person name="Woyke T."/>
            <person name="Hallam S.J."/>
            <person name="Tyson G.W."/>
            <person name="Wegener G."/>
            <person name="Boetius A."/>
            <person name="Orphan V."/>
        </authorList>
    </citation>
    <scope>NUCLEOTIDE SEQUENCE</scope>
</reference>
<dbReference type="AlphaFoldDB" id="A0A7G9YGS4"/>
<name>A0A7G9YGS4_9EURY</name>
<accession>A0A7G9YGS4</accession>
<proteinExistence type="predicted"/>